<evidence type="ECO:0000313" key="1">
    <source>
        <dbReference type="EMBL" id="SDH11889.1"/>
    </source>
</evidence>
<sequence length="74" mass="8336">MQRNKVYAVKTIDRVAAELGETVDRIFDIAIEMETEDGVIWIYSLADDGGTIDFTEDGVECLRNLIEEHQSAES</sequence>
<evidence type="ECO:0000313" key="2">
    <source>
        <dbReference type="Proteomes" id="UP000199495"/>
    </source>
</evidence>
<reference evidence="1 2" key="1">
    <citation type="submission" date="2016-10" db="EMBL/GenBank/DDBJ databases">
        <authorList>
            <person name="de Groot N.N."/>
        </authorList>
    </citation>
    <scope>NUCLEOTIDE SEQUENCE [LARGE SCALE GENOMIC DNA]</scope>
    <source>
        <strain evidence="1 2">CGMCC 1.10267</strain>
    </source>
</reference>
<accession>A0A1G7ZT71</accession>
<name>A0A1G7ZT71_9HYPH</name>
<dbReference type="AlphaFoldDB" id="A0A1G7ZT71"/>
<dbReference type="Proteomes" id="UP000199495">
    <property type="component" value="Unassembled WGS sequence"/>
</dbReference>
<organism evidence="1 2">
    <name type="scientific">Pelagibacterium luteolum</name>
    <dbReference type="NCBI Taxonomy" id="440168"/>
    <lineage>
        <taxon>Bacteria</taxon>
        <taxon>Pseudomonadati</taxon>
        <taxon>Pseudomonadota</taxon>
        <taxon>Alphaproteobacteria</taxon>
        <taxon>Hyphomicrobiales</taxon>
        <taxon>Devosiaceae</taxon>
        <taxon>Pelagibacterium</taxon>
    </lineage>
</organism>
<keyword evidence="2" id="KW-1185">Reference proteome</keyword>
<dbReference type="RefSeq" id="WP_090599373.1">
    <property type="nucleotide sequence ID" value="NZ_FNCS01000022.1"/>
</dbReference>
<dbReference type="STRING" id="440168.SAMN04487974_12247"/>
<dbReference type="EMBL" id="FNCS01000022">
    <property type="protein sequence ID" value="SDH11889.1"/>
    <property type="molecule type" value="Genomic_DNA"/>
</dbReference>
<protein>
    <submittedName>
        <fullName evidence="1">Uncharacterized protein</fullName>
    </submittedName>
</protein>
<dbReference type="OrthoDB" id="7574088at2"/>
<gene>
    <name evidence="1" type="ORF">SAMN04487974_12247</name>
</gene>
<proteinExistence type="predicted"/>